<gene>
    <name evidence="1" type="ORF">QO005_004646</name>
</gene>
<reference evidence="1 2" key="1">
    <citation type="submission" date="2023-07" db="EMBL/GenBank/DDBJ databases">
        <title>Genomic Encyclopedia of Type Strains, Phase IV (KMG-IV): sequencing the most valuable type-strain genomes for metagenomic binning, comparative biology and taxonomic classification.</title>
        <authorList>
            <person name="Goeker M."/>
        </authorList>
    </citation>
    <scope>NUCLEOTIDE SEQUENCE [LARGE SCALE GENOMIC DNA]</scope>
    <source>
        <strain evidence="1 2">DSM 100301</strain>
    </source>
</reference>
<sequence>MPHYHLEGFESTWRLVRETLASQKFRVSTPNGLELAVDIHYTAGKILTVNIVSAGEVSKATLEPIMNEIARLGLYRGDFAVIDYTISITERIRDGNYSISEELREHRQL</sequence>
<accession>A0ABU0IM34</accession>
<dbReference type="EMBL" id="JAUSWH010000028">
    <property type="protein sequence ID" value="MDQ0458286.1"/>
    <property type="molecule type" value="Genomic_DNA"/>
</dbReference>
<keyword evidence="2" id="KW-1185">Reference proteome</keyword>
<dbReference type="RefSeq" id="WP_377238697.1">
    <property type="nucleotide sequence ID" value="NZ_JBHLZZ010000023.1"/>
</dbReference>
<protein>
    <submittedName>
        <fullName evidence="1">Uncharacterized protein</fullName>
    </submittedName>
</protein>
<evidence type="ECO:0000313" key="2">
    <source>
        <dbReference type="Proteomes" id="UP001235269"/>
    </source>
</evidence>
<proteinExistence type="predicted"/>
<comment type="caution">
    <text evidence="1">The sequence shown here is derived from an EMBL/GenBank/DDBJ whole genome shotgun (WGS) entry which is preliminary data.</text>
</comment>
<evidence type="ECO:0000313" key="1">
    <source>
        <dbReference type="EMBL" id="MDQ0458286.1"/>
    </source>
</evidence>
<name>A0ABU0IM34_9HYPH</name>
<dbReference type="Proteomes" id="UP001235269">
    <property type="component" value="Unassembled WGS sequence"/>
</dbReference>
<organism evidence="1 2">
    <name type="scientific">Rhizobium paknamense</name>
    <dbReference type="NCBI Taxonomy" id="1206817"/>
    <lineage>
        <taxon>Bacteria</taxon>
        <taxon>Pseudomonadati</taxon>
        <taxon>Pseudomonadota</taxon>
        <taxon>Alphaproteobacteria</taxon>
        <taxon>Hyphomicrobiales</taxon>
        <taxon>Rhizobiaceae</taxon>
        <taxon>Rhizobium/Agrobacterium group</taxon>
        <taxon>Rhizobium</taxon>
    </lineage>
</organism>